<keyword evidence="13" id="KW-1185">Reference proteome</keyword>
<organism evidence="12 13">
    <name type="scientific">Kibdelosporangium phytohabitans</name>
    <dbReference type="NCBI Taxonomy" id="860235"/>
    <lineage>
        <taxon>Bacteria</taxon>
        <taxon>Bacillati</taxon>
        <taxon>Actinomycetota</taxon>
        <taxon>Actinomycetes</taxon>
        <taxon>Pseudonocardiales</taxon>
        <taxon>Pseudonocardiaceae</taxon>
        <taxon>Kibdelosporangium</taxon>
    </lineage>
</organism>
<feature type="domain" description="Histidine kinase/HSP90-like ATPase" evidence="10">
    <location>
        <begin position="213"/>
        <end position="295"/>
    </location>
</feature>
<dbReference type="Proteomes" id="UP000063699">
    <property type="component" value="Chromosome"/>
</dbReference>
<keyword evidence="6" id="KW-0418">Kinase</keyword>
<evidence type="ECO:0000256" key="7">
    <source>
        <dbReference type="ARBA" id="ARBA00022840"/>
    </source>
</evidence>
<evidence type="ECO:0000256" key="6">
    <source>
        <dbReference type="ARBA" id="ARBA00022777"/>
    </source>
</evidence>
<dbReference type="KEGG" id="kphy:AOZ06_46825"/>
<dbReference type="Gene3D" id="1.20.5.1930">
    <property type="match status" value="1"/>
</dbReference>
<name>A0A0N9I3P4_9PSEU</name>
<keyword evidence="3" id="KW-0597">Phosphoprotein</keyword>
<feature type="domain" description="Signal transduction histidine kinase subgroup 3 dimerisation and phosphoacceptor" evidence="11">
    <location>
        <begin position="121"/>
        <end position="179"/>
    </location>
</feature>
<evidence type="ECO:0000256" key="3">
    <source>
        <dbReference type="ARBA" id="ARBA00022553"/>
    </source>
</evidence>
<evidence type="ECO:0000256" key="8">
    <source>
        <dbReference type="ARBA" id="ARBA00023012"/>
    </source>
</evidence>
<feature type="transmembrane region" description="Helical" evidence="9">
    <location>
        <begin position="85"/>
        <end position="106"/>
    </location>
</feature>
<dbReference type="InterPro" id="IPR036890">
    <property type="entry name" value="HATPase_C_sf"/>
</dbReference>
<dbReference type="InterPro" id="IPR050482">
    <property type="entry name" value="Sensor_HK_TwoCompSys"/>
</dbReference>
<dbReference type="EC" id="2.7.13.3" evidence="2"/>
<gene>
    <name evidence="12" type="ORF">AOZ06_46825</name>
</gene>
<reference evidence="12 13" key="1">
    <citation type="submission" date="2015-07" db="EMBL/GenBank/DDBJ databases">
        <title>Genome sequencing of Kibdelosporangium phytohabitans.</title>
        <authorList>
            <person name="Qin S."/>
            <person name="Xing K."/>
        </authorList>
    </citation>
    <scope>NUCLEOTIDE SEQUENCE [LARGE SCALE GENOMIC DNA]</scope>
    <source>
        <strain evidence="12 13">KLBMP1111</strain>
    </source>
</reference>
<evidence type="ECO:0000256" key="4">
    <source>
        <dbReference type="ARBA" id="ARBA00022679"/>
    </source>
</evidence>
<dbReference type="InterPro" id="IPR011712">
    <property type="entry name" value="Sig_transdc_His_kin_sub3_dim/P"/>
</dbReference>
<evidence type="ECO:0000313" key="12">
    <source>
        <dbReference type="EMBL" id="ALG13384.1"/>
    </source>
</evidence>
<proteinExistence type="predicted"/>
<accession>A0A0N9I3P4</accession>
<dbReference type="GO" id="GO:0016020">
    <property type="term" value="C:membrane"/>
    <property type="evidence" value="ECO:0007669"/>
    <property type="project" value="InterPro"/>
</dbReference>
<keyword evidence="7" id="KW-0067">ATP-binding</keyword>
<dbReference type="GO" id="GO:0000155">
    <property type="term" value="F:phosphorelay sensor kinase activity"/>
    <property type="evidence" value="ECO:0007669"/>
    <property type="project" value="InterPro"/>
</dbReference>
<dbReference type="InterPro" id="IPR003594">
    <property type="entry name" value="HATPase_dom"/>
</dbReference>
<dbReference type="PANTHER" id="PTHR24421">
    <property type="entry name" value="NITRATE/NITRITE SENSOR PROTEIN NARX-RELATED"/>
    <property type="match status" value="1"/>
</dbReference>
<dbReference type="Pfam" id="PF02518">
    <property type="entry name" value="HATPase_c"/>
    <property type="match status" value="1"/>
</dbReference>
<dbReference type="SUPFAM" id="SSF55874">
    <property type="entry name" value="ATPase domain of HSP90 chaperone/DNA topoisomerase II/histidine kinase"/>
    <property type="match status" value="1"/>
</dbReference>
<dbReference type="AlphaFoldDB" id="A0A0N9I3P4"/>
<evidence type="ECO:0000259" key="11">
    <source>
        <dbReference type="Pfam" id="PF07730"/>
    </source>
</evidence>
<protein>
    <recommendedName>
        <fullName evidence="2">histidine kinase</fullName>
        <ecNumber evidence="2">2.7.13.3</ecNumber>
    </recommendedName>
</protein>
<keyword evidence="9" id="KW-1133">Transmembrane helix</keyword>
<dbReference type="GO" id="GO:0005524">
    <property type="term" value="F:ATP binding"/>
    <property type="evidence" value="ECO:0007669"/>
    <property type="project" value="UniProtKB-KW"/>
</dbReference>
<evidence type="ECO:0000313" key="13">
    <source>
        <dbReference type="Proteomes" id="UP000063699"/>
    </source>
</evidence>
<feature type="transmembrane region" description="Helical" evidence="9">
    <location>
        <begin position="62"/>
        <end position="79"/>
    </location>
</feature>
<dbReference type="GO" id="GO:0046983">
    <property type="term" value="F:protein dimerization activity"/>
    <property type="evidence" value="ECO:0007669"/>
    <property type="project" value="InterPro"/>
</dbReference>
<dbReference type="Pfam" id="PF07730">
    <property type="entry name" value="HisKA_3"/>
    <property type="match status" value="1"/>
</dbReference>
<keyword evidence="5" id="KW-0547">Nucleotide-binding</keyword>
<keyword evidence="9" id="KW-0472">Membrane</keyword>
<keyword evidence="4" id="KW-0808">Transferase</keyword>
<keyword evidence="8" id="KW-0902">Two-component regulatory system</keyword>
<keyword evidence="9" id="KW-0812">Transmembrane</keyword>
<dbReference type="STRING" id="860235.AOZ06_46825"/>
<comment type="catalytic activity">
    <reaction evidence="1">
        <text>ATP + protein L-histidine = ADP + protein N-phospho-L-histidine.</text>
        <dbReference type="EC" id="2.7.13.3"/>
    </reaction>
</comment>
<evidence type="ECO:0000256" key="2">
    <source>
        <dbReference type="ARBA" id="ARBA00012438"/>
    </source>
</evidence>
<evidence type="ECO:0000256" key="9">
    <source>
        <dbReference type="SAM" id="Phobius"/>
    </source>
</evidence>
<dbReference type="PANTHER" id="PTHR24421:SF10">
    <property type="entry name" value="NITRATE_NITRITE SENSOR PROTEIN NARQ"/>
    <property type="match status" value="1"/>
</dbReference>
<evidence type="ECO:0000259" key="10">
    <source>
        <dbReference type="Pfam" id="PF02518"/>
    </source>
</evidence>
<evidence type="ECO:0000256" key="1">
    <source>
        <dbReference type="ARBA" id="ARBA00000085"/>
    </source>
</evidence>
<evidence type="ECO:0000256" key="5">
    <source>
        <dbReference type="ARBA" id="ARBA00022741"/>
    </source>
</evidence>
<dbReference type="Gene3D" id="3.30.565.10">
    <property type="entry name" value="Histidine kinase-like ATPase, C-terminal domain"/>
    <property type="match status" value="1"/>
</dbReference>
<dbReference type="CDD" id="cd16917">
    <property type="entry name" value="HATPase_UhpB-NarQ-NarX-like"/>
    <property type="match status" value="1"/>
</dbReference>
<sequence length="298" mass="31961">MVYVLLSVAVCLPLVFVRRLPLSMAILSATVAMAGTGYDLHWPGRLVAVAGFCLAAFHRPRLAPVLVASLTWTFVFGLMTGSPAGVLPVTDVVIMGVAPIGVGYGVRLQRELTRLRIAEHRAQLARDVHDSVGHHLTAIKMQAVAARRVPAAADRTLSTIAELSTTALSEVRDFVRDVRMDIPGLADRLSGPDLRITTSGSTTGLPPSVGQTAYRIVQEALTNAVRHSSATRIHVRLRQEHENLAVLVTDNGTAPAAFAEGNGIRGIRERVGLLGGKIHIGPTRHGWKVEASLPVARW</sequence>
<dbReference type="EMBL" id="CP012752">
    <property type="protein sequence ID" value="ALG13384.1"/>
    <property type="molecule type" value="Genomic_DNA"/>
</dbReference>